<keyword evidence="3" id="KW-1185">Reference proteome</keyword>
<evidence type="ECO:0000313" key="2">
    <source>
        <dbReference type="EMBL" id="QYD72446.1"/>
    </source>
</evidence>
<feature type="transmembrane region" description="Helical" evidence="1">
    <location>
        <begin position="91"/>
        <end position="112"/>
    </location>
</feature>
<keyword evidence="1" id="KW-1133">Transmembrane helix</keyword>
<sequence>MNTENLIAVLAADAVPVGRHIVERRMFSALSIAACGALVLLLLSYGVRADLAWLVSTPVFWAKVAFALAMAGAALVATVRLSRPGVAVGRAWAGLAAPAAIVVIVALTVLWFAPHDARAALVMGHTWRTCSLNIAALSVPGLVAILAVVRSLAPTRLRLSGAAAGLLAGAIGTAAYCLRCPETSVPFWATWYLLGIAIPTLAGALLGNKVLRW</sequence>
<organism evidence="2 3">
    <name type="scientific">Paraburkholderia edwinii</name>
    <dbReference type="NCBI Taxonomy" id="2861782"/>
    <lineage>
        <taxon>Bacteria</taxon>
        <taxon>Pseudomonadati</taxon>
        <taxon>Pseudomonadota</taxon>
        <taxon>Betaproteobacteria</taxon>
        <taxon>Burkholderiales</taxon>
        <taxon>Burkholderiaceae</taxon>
        <taxon>Paraburkholderia</taxon>
    </lineage>
</organism>
<dbReference type="Pfam" id="PF06532">
    <property type="entry name" value="NrsF"/>
    <property type="match status" value="1"/>
</dbReference>
<accession>A0ABX8UUF4</accession>
<dbReference type="InterPro" id="IPR009495">
    <property type="entry name" value="NrsF"/>
</dbReference>
<feature type="transmembrane region" description="Helical" evidence="1">
    <location>
        <begin position="132"/>
        <end position="152"/>
    </location>
</feature>
<keyword evidence="1" id="KW-0812">Transmembrane</keyword>
<protein>
    <submittedName>
        <fullName evidence="2">DUF1109 domain-containing protein</fullName>
    </submittedName>
</protein>
<evidence type="ECO:0000313" key="3">
    <source>
        <dbReference type="Proteomes" id="UP000826462"/>
    </source>
</evidence>
<evidence type="ECO:0000256" key="1">
    <source>
        <dbReference type="SAM" id="Phobius"/>
    </source>
</evidence>
<feature type="transmembrane region" description="Helical" evidence="1">
    <location>
        <begin position="59"/>
        <end position="79"/>
    </location>
</feature>
<feature type="transmembrane region" description="Helical" evidence="1">
    <location>
        <begin position="27"/>
        <end position="47"/>
    </location>
</feature>
<dbReference type="RefSeq" id="WP_219801869.1">
    <property type="nucleotide sequence ID" value="NZ_CP080096.1"/>
</dbReference>
<name>A0ABX8UUF4_9BURK</name>
<dbReference type="EMBL" id="CP080096">
    <property type="protein sequence ID" value="QYD72446.1"/>
    <property type="molecule type" value="Genomic_DNA"/>
</dbReference>
<feature type="transmembrane region" description="Helical" evidence="1">
    <location>
        <begin position="188"/>
        <end position="207"/>
    </location>
</feature>
<proteinExistence type="predicted"/>
<keyword evidence="1" id="KW-0472">Membrane</keyword>
<dbReference type="Proteomes" id="UP000826462">
    <property type="component" value="Chromosome 2"/>
</dbReference>
<gene>
    <name evidence="2" type="ORF">KZJ38_22220</name>
</gene>
<reference evidence="2 3" key="1">
    <citation type="submission" date="2021-07" db="EMBL/GenBank/DDBJ databases">
        <title>Paraburkholderia edwinii protects Aspergillus sp. from phenazines by acting as a toxin sponge.</title>
        <authorList>
            <person name="Dahlstrom K.M."/>
            <person name="Newman D.K."/>
        </authorList>
    </citation>
    <scope>NUCLEOTIDE SEQUENCE [LARGE SCALE GENOMIC DNA]</scope>
    <source>
        <strain evidence="2 3">Pe01</strain>
    </source>
</reference>
<feature type="transmembrane region" description="Helical" evidence="1">
    <location>
        <begin position="159"/>
        <end position="176"/>
    </location>
</feature>